<dbReference type="Proteomes" id="UP000069443">
    <property type="component" value="Unassembled WGS sequence"/>
</dbReference>
<feature type="domain" description="DUF7159" evidence="2">
    <location>
        <begin position="3"/>
        <end position="134"/>
    </location>
</feature>
<evidence type="ECO:0000313" key="4">
    <source>
        <dbReference type="Proteomes" id="UP000069443"/>
    </source>
</evidence>
<dbReference type="EMBL" id="BCSY01000045">
    <property type="protein sequence ID" value="GAS95795.1"/>
    <property type="molecule type" value="Genomic_DNA"/>
</dbReference>
<gene>
    <name evidence="3" type="ORF">RMCC_2761</name>
</gene>
<feature type="compositionally biased region" description="Pro residues" evidence="1">
    <location>
        <begin position="383"/>
        <end position="406"/>
    </location>
</feature>
<evidence type="ECO:0000256" key="1">
    <source>
        <dbReference type="SAM" id="MobiDB-lite"/>
    </source>
</evidence>
<feature type="compositionally biased region" description="Low complexity" evidence="1">
    <location>
        <begin position="369"/>
        <end position="382"/>
    </location>
</feature>
<comment type="caution">
    <text evidence="3">The sequence shown here is derived from an EMBL/GenBank/DDBJ whole genome shotgun (WGS) entry which is preliminary data.</text>
</comment>
<keyword evidence="4" id="KW-1185">Reference proteome</keyword>
<dbReference type="AlphaFoldDB" id="A0A124E261"/>
<name>A0A124E261_MYCCR</name>
<feature type="region of interest" description="Disordered" evidence="1">
    <location>
        <begin position="319"/>
        <end position="341"/>
    </location>
</feature>
<feature type="region of interest" description="Disordered" evidence="1">
    <location>
        <begin position="369"/>
        <end position="428"/>
    </location>
</feature>
<dbReference type="OrthoDB" id="4642022at2"/>
<sequence length="428" mass="42039">MKTVLGLSVTSAGVGWVLVDGAAPESVTLDDDSFAVETADDLQVRGLAAVRGAEAIATASGHDVESIGVTWSEEVAAQAAQLIATLKAAGYTDVRSVRWPNATPAPSDSAAHTAAARAVTLTEADLTVLLDVDVEPIESDPDPSDTVAVPLPPELPTTRFTPAYDAAKAVATNAVPACSAGGTVHRLRGWITDAPPARLASMAGAAAIAAVVGLLAVGSQFGGPDRPAPLSTAHQPVSPAAGTSQIVSSAPVPAPPAQEMSVPEPADSEPAEAPAPVYSEPIMPLNAGQPAEIPVIPVEVPQQQVPAQVPVAPEPVVTPSAPLPLEQGTGPLPGPAPAATPAAVAPAPAAIAPAPAAVTPVPAAVAPAPAAVTPAPAAVAPAQEPPQATPVPPAAEPVPAPAPAPVDPIQAAINSLFPPPAPAPAPAP</sequence>
<dbReference type="Pfam" id="PF23717">
    <property type="entry name" value="DUF7159"/>
    <property type="match status" value="1"/>
</dbReference>
<evidence type="ECO:0000259" key="2">
    <source>
        <dbReference type="Pfam" id="PF23717"/>
    </source>
</evidence>
<reference evidence="4" key="1">
    <citation type="journal article" date="2016" name="Genome Announc.">
        <title>Draft Genome Sequences of Five Rapidly Growing Mycobacterium Species, M. thermoresistibile, M. fortuitum subsp. acetamidolyticum, M. canariasense, M. brisbanense, and M. novocastrense.</title>
        <authorList>
            <person name="Katahira K."/>
            <person name="Ogura Y."/>
            <person name="Gotoh Y."/>
            <person name="Hayashi T."/>
        </authorList>
    </citation>
    <scope>NUCLEOTIDE SEQUENCE [LARGE SCALE GENOMIC DNA]</scope>
    <source>
        <strain evidence="4">JCM15298</strain>
    </source>
</reference>
<accession>A0A124E261</accession>
<evidence type="ECO:0000313" key="3">
    <source>
        <dbReference type="EMBL" id="GAS95795.1"/>
    </source>
</evidence>
<dbReference type="PRINTS" id="PR01217">
    <property type="entry name" value="PRICHEXTENSN"/>
</dbReference>
<protein>
    <recommendedName>
        <fullName evidence="2">DUF7159 domain-containing protein</fullName>
    </recommendedName>
</protein>
<feature type="region of interest" description="Disordered" evidence="1">
    <location>
        <begin position="226"/>
        <end position="283"/>
    </location>
</feature>
<reference evidence="4" key="2">
    <citation type="submission" date="2016-02" db="EMBL/GenBank/DDBJ databases">
        <title>Draft genome sequence of five rapidly growing Mycobacterium species.</title>
        <authorList>
            <person name="Katahira K."/>
            <person name="Gotou Y."/>
            <person name="Iida K."/>
            <person name="Ogura Y."/>
            <person name="Hayashi T."/>
        </authorList>
    </citation>
    <scope>NUCLEOTIDE SEQUENCE [LARGE SCALE GENOMIC DNA]</scope>
    <source>
        <strain evidence="4">JCM15298</strain>
    </source>
</reference>
<proteinExistence type="predicted"/>
<dbReference type="RefSeq" id="WP_062656912.1">
    <property type="nucleotide sequence ID" value="NZ_BCSY01000045.1"/>
</dbReference>
<organism evidence="3 4">
    <name type="scientific">Mycolicibacterium canariasense</name>
    <name type="common">Mycobacterium canariasense</name>
    <dbReference type="NCBI Taxonomy" id="228230"/>
    <lineage>
        <taxon>Bacteria</taxon>
        <taxon>Bacillati</taxon>
        <taxon>Actinomycetota</taxon>
        <taxon>Actinomycetes</taxon>
        <taxon>Mycobacteriales</taxon>
        <taxon>Mycobacteriaceae</taxon>
        <taxon>Mycolicibacterium</taxon>
    </lineage>
</organism>
<feature type="compositionally biased region" description="Pro residues" evidence="1">
    <location>
        <begin position="417"/>
        <end position="428"/>
    </location>
</feature>
<dbReference type="STRING" id="228230.RMCC_2761"/>
<dbReference type="InterPro" id="IPR055583">
    <property type="entry name" value="DUF7159"/>
</dbReference>